<feature type="compositionally biased region" description="Low complexity" evidence="1">
    <location>
        <begin position="175"/>
        <end position="195"/>
    </location>
</feature>
<dbReference type="Proteomes" id="UP000077315">
    <property type="component" value="Unassembled WGS sequence"/>
</dbReference>
<gene>
    <name evidence="2" type="ORF">PHYBLDRAFT_171077</name>
</gene>
<feature type="compositionally biased region" description="Basic and acidic residues" evidence="1">
    <location>
        <begin position="208"/>
        <end position="221"/>
    </location>
</feature>
<protein>
    <submittedName>
        <fullName evidence="2">Uncharacterized protein</fullName>
    </submittedName>
</protein>
<dbReference type="GeneID" id="28997409"/>
<name>A0A167LSQ1_PHYB8</name>
<evidence type="ECO:0000313" key="3">
    <source>
        <dbReference type="Proteomes" id="UP000077315"/>
    </source>
</evidence>
<keyword evidence="3" id="KW-1185">Reference proteome</keyword>
<evidence type="ECO:0000313" key="2">
    <source>
        <dbReference type="EMBL" id="OAD71016.1"/>
    </source>
</evidence>
<accession>A0A167LSQ1</accession>
<reference evidence="3" key="1">
    <citation type="submission" date="2015-06" db="EMBL/GenBank/DDBJ databases">
        <title>Expansion of signal transduction pathways in fungi by whole-genome duplication.</title>
        <authorList>
            <consortium name="DOE Joint Genome Institute"/>
            <person name="Corrochano L.M."/>
            <person name="Kuo A."/>
            <person name="Marcet-Houben M."/>
            <person name="Polaino S."/>
            <person name="Salamov A."/>
            <person name="Villalobos J.M."/>
            <person name="Alvarez M.I."/>
            <person name="Avalos J."/>
            <person name="Benito E.P."/>
            <person name="Benoit I."/>
            <person name="Burger G."/>
            <person name="Camino L.P."/>
            <person name="Canovas D."/>
            <person name="Cerda-Olmedo E."/>
            <person name="Cheng J.-F."/>
            <person name="Dominguez A."/>
            <person name="Elias M."/>
            <person name="Eslava A.P."/>
            <person name="Glaser F."/>
            <person name="Grimwood J."/>
            <person name="Gutierrez G."/>
            <person name="Heitman J."/>
            <person name="Henrissat B."/>
            <person name="Iturriaga E.A."/>
            <person name="Lang B.F."/>
            <person name="Lavin J.L."/>
            <person name="Lee S."/>
            <person name="Li W."/>
            <person name="Lindquist E."/>
            <person name="Lopez-Garcia S."/>
            <person name="Luque E.M."/>
            <person name="Marcos A.T."/>
            <person name="Martin J."/>
            <person name="McCluskey K."/>
            <person name="Medina H.R."/>
            <person name="Miralles-Duran A."/>
            <person name="Miyazaki A."/>
            <person name="Munoz-Torres E."/>
            <person name="Oguiza J.A."/>
            <person name="Ohm R."/>
            <person name="Olmedo M."/>
            <person name="Orejas M."/>
            <person name="Ortiz-Castellanos L."/>
            <person name="Pisabarro A.G."/>
            <person name="Rodriguez-Romero J."/>
            <person name="Ruiz-Herrera J."/>
            <person name="Ruiz-Vazquez R."/>
            <person name="Sanz C."/>
            <person name="Schackwitz W."/>
            <person name="Schmutz J."/>
            <person name="Shahriari M."/>
            <person name="Shelest E."/>
            <person name="Silva-Franco F."/>
            <person name="Soanes D."/>
            <person name="Syed K."/>
            <person name="Tagua V.G."/>
            <person name="Talbot N.J."/>
            <person name="Thon M."/>
            <person name="De vries R.P."/>
            <person name="Wiebenga A."/>
            <person name="Yadav J.S."/>
            <person name="Braun E.L."/>
            <person name="Baker S."/>
            <person name="Garre V."/>
            <person name="Horwitz B."/>
            <person name="Torres-Martinez S."/>
            <person name="Idnurm A."/>
            <person name="Herrera-Estrella A."/>
            <person name="Gabaldon T."/>
            <person name="Grigoriev I.V."/>
        </authorList>
    </citation>
    <scope>NUCLEOTIDE SEQUENCE [LARGE SCALE GENOMIC DNA]</scope>
    <source>
        <strain evidence="3">NRRL 1555(-)</strain>
    </source>
</reference>
<dbReference type="InParanoid" id="A0A167LSQ1"/>
<dbReference type="RefSeq" id="XP_018289056.1">
    <property type="nucleotide sequence ID" value="XM_018436503.1"/>
</dbReference>
<dbReference type="OrthoDB" id="2257229at2759"/>
<sequence>MRTQANDVHPKTTTAMVGIMVFIQRTTTTSILFAEVVRKPKRNRVKKYGNKAAINRIKTRCRKVWKNTDEVPKRTPNDAQWCLNNSNTLTVKNFVIEFGLTDRQYTVTRYQNILSAHFSRDRRENLLQDLDGWKKSLDAKIFWKEQARKQIVAETRVRCSAFVDSIIHEEGPQGSSINNDDSNNNVESSSSSSTNNRDRGTNINNSDDSNHNDRSISERNHSSSNSNINSNNESNSNSNNGNTGSCNNNSGSNTSNNNNSSSSESSNPGTLTPTKIHTPFIIKHVNVTDTFKQYQEYISSHYPTFTIEKDLQEIMAMANILFLAPDDHSDCKKKIFQLSNLDLMCTEMLQELKILDTQENKELFNDDEFIKVTRIINEVAEKTKTIRTAKLELLTLAASMEGGNKGSVVKGVANLLTKLSRVEILNMDKLGEVELQTTYYDALLSELIADQDKNEQTDIRSDAIVSMIMQHNFGHPVGFGEVKPGNSSTTKHSVSLDVLHLGIASKRAIDKWKLNSCFGFMINGFDLTFFITKKQHENCYTMLEIAQFTYASSLLNLHSFVSIMNLNKLTKVGRCFWNECHATNVTRDDEAGAMANDDAGVVPVSKLYALISRTCN</sequence>
<dbReference type="AlphaFoldDB" id="A0A167LSQ1"/>
<feature type="region of interest" description="Disordered" evidence="1">
    <location>
        <begin position="170"/>
        <end position="274"/>
    </location>
</feature>
<proteinExistence type="predicted"/>
<dbReference type="EMBL" id="KV440987">
    <property type="protein sequence ID" value="OAD71016.1"/>
    <property type="molecule type" value="Genomic_DNA"/>
</dbReference>
<dbReference type="STRING" id="763407.A0A167LSQ1"/>
<dbReference type="VEuPathDB" id="FungiDB:PHYBLDRAFT_171077"/>
<organism evidence="2 3">
    <name type="scientific">Phycomyces blakesleeanus (strain ATCC 8743b / DSM 1359 / FGSC 10004 / NBRC 33097 / NRRL 1555)</name>
    <dbReference type="NCBI Taxonomy" id="763407"/>
    <lineage>
        <taxon>Eukaryota</taxon>
        <taxon>Fungi</taxon>
        <taxon>Fungi incertae sedis</taxon>
        <taxon>Mucoromycota</taxon>
        <taxon>Mucoromycotina</taxon>
        <taxon>Mucoromycetes</taxon>
        <taxon>Mucorales</taxon>
        <taxon>Phycomycetaceae</taxon>
        <taxon>Phycomyces</taxon>
    </lineage>
</organism>
<feature type="compositionally biased region" description="Low complexity" evidence="1">
    <location>
        <begin position="222"/>
        <end position="267"/>
    </location>
</feature>
<evidence type="ECO:0000256" key="1">
    <source>
        <dbReference type="SAM" id="MobiDB-lite"/>
    </source>
</evidence>